<reference evidence="1" key="1">
    <citation type="submission" date="2014-11" db="EMBL/GenBank/DDBJ databases">
        <authorList>
            <person name="Amaro Gonzalez C."/>
        </authorList>
    </citation>
    <scope>NUCLEOTIDE SEQUENCE</scope>
</reference>
<accession>A0A0E9PSQ0</accession>
<proteinExistence type="predicted"/>
<reference evidence="1" key="2">
    <citation type="journal article" date="2015" name="Fish Shellfish Immunol.">
        <title>Early steps in the European eel (Anguilla anguilla)-Vibrio vulnificus interaction in the gills: Role of the RtxA13 toxin.</title>
        <authorList>
            <person name="Callol A."/>
            <person name="Pajuelo D."/>
            <person name="Ebbesson L."/>
            <person name="Teles M."/>
            <person name="MacKenzie S."/>
            <person name="Amaro C."/>
        </authorList>
    </citation>
    <scope>NUCLEOTIDE SEQUENCE</scope>
</reference>
<name>A0A0E9PSQ0_ANGAN</name>
<organism evidence="1">
    <name type="scientific">Anguilla anguilla</name>
    <name type="common">European freshwater eel</name>
    <name type="synonym">Muraena anguilla</name>
    <dbReference type="NCBI Taxonomy" id="7936"/>
    <lineage>
        <taxon>Eukaryota</taxon>
        <taxon>Metazoa</taxon>
        <taxon>Chordata</taxon>
        <taxon>Craniata</taxon>
        <taxon>Vertebrata</taxon>
        <taxon>Euteleostomi</taxon>
        <taxon>Actinopterygii</taxon>
        <taxon>Neopterygii</taxon>
        <taxon>Teleostei</taxon>
        <taxon>Anguilliformes</taxon>
        <taxon>Anguillidae</taxon>
        <taxon>Anguilla</taxon>
    </lineage>
</organism>
<dbReference type="AlphaFoldDB" id="A0A0E9PSQ0"/>
<evidence type="ECO:0000313" key="1">
    <source>
        <dbReference type="EMBL" id="JAH06873.1"/>
    </source>
</evidence>
<protein>
    <submittedName>
        <fullName evidence="1">Uncharacterized protein</fullName>
    </submittedName>
</protein>
<dbReference type="EMBL" id="GBXM01101704">
    <property type="protein sequence ID" value="JAH06873.1"/>
    <property type="molecule type" value="Transcribed_RNA"/>
</dbReference>
<sequence length="31" mass="3520">MFFKNGTSHLCFFGSVRVNIFSTKLSSTCFI</sequence>